<dbReference type="Pfam" id="PF00072">
    <property type="entry name" value="Response_reg"/>
    <property type="match status" value="1"/>
</dbReference>
<evidence type="ECO:0000313" key="6">
    <source>
        <dbReference type="Proteomes" id="UP000306416"/>
    </source>
</evidence>
<dbReference type="PANTHER" id="PTHR44591">
    <property type="entry name" value="STRESS RESPONSE REGULATOR PROTEIN 1"/>
    <property type="match status" value="1"/>
</dbReference>
<sequence length="135" mass="14437">MTAESRGRILLVDDDKFFLKVMSDAFTGAGFAVVTAGDGLSGVETYAAGVFDVVILDLIMPRMGGVSASLEMGRLAREPEPIFILLTSMFQGAPHEHPIPEMGAKVHIPKSTSPLDIVIIVEQLLERKRRGAGAA</sequence>
<protein>
    <submittedName>
        <fullName evidence="5">Response regulator</fullName>
    </submittedName>
</protein>
<organism evidence="5 6">
    <name type="scientific">Geomonas terrae</name>
    <dbReference type="NCBI Taxonomy" id="2562681"/>
    <lineage>
        <taxon>Bacteria</taxon>
        <taxon>Pseudomonadati</taxon>
        <taxon>Thermodesulfobacteriota</taxon>
        <taxon>Desulfuromonadia</taxon>
        <taxon>Geobacterales</taxon>
        <taxon>Geobacteraceae</taxon>
        <taxon>Geomonas</taxon>
    </lineage>
</organism>
<dbReference type="AlphaFoldDB" id="A0A4S1CBP0"/>
<evidence type="ECO:0000256" key="2">
    <source>
        <dbReference type="ARBA" id="ARBA00023012"/>
    </source>
</evidence>
<dbReference type="PROSITE" id="PS50110">
    <property type="entry name" value="RESPONSE_REGULATORY"/>
    <property type="match status" value="1"/>
</dbReference>
<keyword evidence="2" id="KW-0902">Two-component regulatory system</keyword>
<name>A0A4S1CBP0_9BACT</name>
<keyword evidence="1 3" id="KW-0597">Phosphoprotein</keyword>
<dbReference type="Gene3D" id="3.40.50.2300">
    <property type="match status" value="1"/>
</dbReference>
<feature type="domain" description="Response regulatory" evidence="4">
    <location>
        <begin position="8"/>
        <end position="125"/>
    </location>
</feature>
<evidence type="ECO:0000256" key="1">
    <source>
        <dbReference type="ARBA" id="ARBA00022553"/>
    </source>
</evidence>
<comment type="caution">
    <text evidence="5">The sequence shown here is derived from an EMBL/GenBank/DDBJ whole genome shotgun (WGS) entry which is preliminary data.</text>
</comment>
<feature type="modified residue" description="4-aspartylphosphate" evidence="3">
    <location>
        <position position="57"/>
    </location>
</feature>
<dbReference type="SUPFAM" id="SSF52172">
    <property type="entry name" value="CheY-like"/>
    <property type="match status" value="1"/>
</dbReference>
<evidence type="ECO:0000259" key="4">
    <source>
        <dbReference type="PROSITE" id="PS50110"/>
    </source>
</evidence>
<dbReference type="SMART" id="SM00448">
    <property type="entry name" value="REC"/>
    <property type="match status" value="1"/>
</dbReference>
<evidence type="ECO:0000313" key="5">
    <source>
        <dbReference type="EMBL" id="TGU70553.1"/>
    </source>
</evidence>
<accession>A0A4S1CBP0</accession>
<proteinExistence type="predicted"/>
<dbReference type="GO" id="GO:0000160">
    <property type="term" value="P:phosphorelay signal transduction system"/>
    <property type="evidence" value="ECO:0007669"/>
    <property type="project" value="UniProtKB-KW"/>
</dbReference>
<dbReference type="RefSeq" id="WP_135871692.1">
    <property type="nucleotide sequence ID" value="NZ_SRSC01000004.1"/>
</dbReference>
<dbReference type="InterPro" id="IPR011006">
    <property type="entry name" value="CheY-like_superfamily"/>
</dbReference>
<keyword evidence="6" id="KW-1185">Reference proteome</keyword>
<dbReference type="EMBL" id="SRSC01000004">
    <property type="protein sequence ID" value="TGU70553.1"/>
    <property type="molecule type" value="Genomic_DNA"/>
</dbReference>
<evidence type="ECO:0000256" key="3">
    <source>
        <dbReference type="PROSITE-ProRule" id="PRU00169"/>
    </source>
</evidence>
<dbReference type="PANTHER" id="PTHR44591:SF14">
    <property type="entry name" value="PROTEIN PILG"/>
    <property type="match status" value="1"/>
</dbReference>
<dbReference type="InterPro" id="IPR001789">
    <property type="entry name" value="Sig_transdc_resp-reg_receiver"/>
</dbReference>
<gene>
    <name evidence="5" type="ORF">E4633_16250</name>
</gene>
<dbReference type="Proteomes" id="UP000306416">
    <property type="component" value="Unassembled WGS sequence"/>
</dbReference>
<dbReference type="InterPro" id="IPR050595">
    <property type="entry name" value="Bact_response_regulator"/>
</dbReference>
<reference evidence="5 6" key="1">
    <citation type="submission" date="2019-04" db="EMBL/GenBank/DDBJ databases">
        <title>Geobacter oryzae sp. nov., ferric-reducing bacteria isolated from paddy soil.</title>
        <authorList>
            <person name="Xu Z."/>
            <person name="Masuda Y."/>
            <person name="Itoh H."/>
            <person name="Senoo K."/>
        </authorList>
    </citation>
    <scope>NUCLEOTIDE SEQUENCE [LARGE SCALE GENOMIC DNA]</scope>
    <source>
        <strain evidence="5 6">Red111</strain>
    </source>
</reference>